<proteinExistence type="predicted"/>
<feature type="non-terminal residue" evidence="2">
    <location>
        <position position="1"/>
    </location>
</feature>
<dbReference type="EMBL" id="CADCWE010000164">
    <property type="protein sequence ID" value="CAA9546594.1"/>
    <property type="molecule type" value="Genomic_DNA"/>
</dbReference>
<name>A0A6J4UF43_9BACT</name>
<evidence type="ECO:0000313" key="2">
    <source>
        <dbReference type="EMBL" id="CAA9546594.1"/>
    </source>
</evidence>
<evidence type="ECO:0000256" key="1">
    <source>
        <dbReference type="SAM" id="MobiDB-lite"/>
    </source>
</evidence>
<sequence length="49" mass="4992">GTAPRRIRPSQPATAAHRTGVSLPAAPTRSGGRAPHGKRSISVPLAVLL</sequence>
<protein>
    <submittedName>
        <fullName evidence="2">Uncharacterized protein</fullName>
    </submittedName>
</protein>
<dbReference type="AlphaFoldDB" id="A0A6J4UF43"/>
<reference evidence="2" key="1">
    <citation type="submission" date="2020-02" db="EMBL/GenBank/DDBJ databases">
        <authorList>
            <person name="Meier V. D."/>
        </authorList>
    </citation>
    <scope>NUCLEOTIDE SEQUENCE</scope>
    <source>
        <strain evidence="2">AVDCRST_MAG73</strain>
    </source>
</reference>
<gene>
    <name evidence="2" type="ORF">AVDCRST_MAG73-2475</name>
</gene>
<feature type="region of interest" description="Disordered" evidence="1">
    <location>
        <begin position="1"/>
        <end position="43"/>
    </location>
</feature>
<organism evidence="2">
    <name type="scientific">uncultured Thermomicrobiales bacterium</name>
    <dbReference type="NCBI Taxonomy" id="1645740"/>
    <lineage>
        <taxon>Bacteria</taxon>
        <taxon>Pseudomonadati</taxon>
        <taxon>Thermomicrobiota</taxon>
        <taxon>Thermomicrobia</taxon>
        <taxon>Thermomicrobiales</taxon>
        <taxon>environmental samples</taxon>
    </lineage>
</organism>
<accession>A0A6J4UF43</accession>
<feature type="non-terminal residue" evidence="2">
    <location>
        <position position="49"/>
    </location>
</feature>